<reference evidence="1 2" key="1">
    <citation type="submission" date="2014-11" db="EMBL/GenBank/DDBJ databases">
        <authorList>
            <person name="Zhu J."/>
            <person name="Qi W."/>
            <person name="Song R."/>
        </authorList>
    </citation>
    <scope>NUCLEOTIDE SEQUENCE [LARGE SCALE GENOMIC DNA]</scope>
</reference>
<dbReference type="PhylomeDB" id="A0A0G4FUH4"/>
<dbReference type="STRING" id="1169540.A0A0G4FUH4"/>
<dbReference type="InParanoid" id="A0A0G4FUH4"/>
<dbReference type="EMBL" id="CDMY01000504">
    <property type="protein sequence ID" value="CEM18591.1"/>
    <property type="molecule type" value="Genomic_DNA"/>
</dbReference>
<protein>
    <submittedName>
        <fullName evidence="1">Uncharacterized protein</fullName>
    </submittedName>
</protein>
<dbReference type="Gene3D" id="3.40.50.150">
    <property type="entry name" value="Vaccinia Virus protein VP39"/>
    <property type="match status" value="1"/>
</dbReference>
<dbReference type="InterPro" id="IPR050723">
    <property type="entry name" value="CFA/CMAS"/>
</dbReference>
<dbReference type="Proteomes" id="UP000041254">
    <property type="component" value="Unassembled WGS sequence"/>
</dbReference>
<name>A0A0G4FUH4_VITBC</name>
<evidence type="ECO:0000313" key="2">
    <source>
        <dbReference type="Proteomes" id="UP000041254"/>
    </source>
</evidence>
<sequence length="130" mass="14465">MPDYRFDSYVNTSNFINVFIFPGGILPSQMAILQAVKKKAPTLVLVGVDEIGQSSYGNTLRAWRNNFEAKSDEICLHAPGFDGSFRRIWNFYLACCAVGFDTSLILNCHLTFEKRLGPQAGSIRGAPLQK</sequence>
<dbReference type="PANTHER" id="PTHR43667:SF2">
    <property type="entry name" value="FATTY ACID C-METHYL TRANSFERASE"/>
    <property type="match status" value="1"/>
</dbReference>
<dbReference type="Pfam" id="PF02353">
    <property type="entry name" value="CMAS"/>
    <property type="match status" value="1"/>
</dbReference>
<accession>A0A0G4FUH4</accession>
<organism evidence="1 2">
    <name type="scientific">Vitrella brassicaformis (strain CCMP3155)</name>
    <dbReference type="NCBI Taxonomy" id="1169540"/>
    <lineage>
        <taxon>Eukaryota</taxon>
        <taxon>Sar</taxon>
        <taxon>Alveolata</taxon>
        <taxon>Colpodellida</taxon>
        <taxon>Vitrellaceae</taxon>
        <taxon>Vitrella</taxon>
    </lineage>
</organism>
<dbReference type="SUPFAM" id="SSF53335">
    <property type="entry name" value="S-adenosyl-L-methionine-dependent methyltransferases"/>
    <property type="match status" value="1"/>
</dbReference>
<evidence type="ECO:0000313" key="1">
    <source>
        <dbReference type="EMBL" id="CEM18591.1"/>
    </source>
</evidence>
<dbReference type="PANTHER" id="PTHR43667">
    <property type="entry name" value="CYCLOPROPANE-FATTY-ACYL-PHOSPHOLIPID SYNTHASE"/>
    <property type="match status" value="1"/>
</dbReference>
<keyword evidence="2" id="KW-1185">Reference proteome</keyword>
<gene>
    <name evidence="1" type="ORF">Vbra_4477</name>
</gene>
<proteinExistence type="predicted"/>
<dbReference type="AlphaFoldDB" id="A0A0G4FUH4"/>
<dbReference type="InterPro" id="IPR029063">
    <property type="entry name" value="SAM-dependent_MTases_sf"/>
</dbReference>
<dbReference type="VEuPathDB" id="CryptoDB:Vbra_4477"/>
<dbReference type="OrthoDB" id="437592at2759"/>